<proteinExistence type="predicted"/>
<protein>
    <submittedName>
        <fullName evidence="1">Uncharacterized protein</fullName>
    </submittedName>
</protein>
<organism evidence="1 2">
    <name type="scientific">Haematococcus lacustris</name>
    <name type="common">Green alga</name>
    <name type="synonym">Haematococcus pluvialis</name>
    <dbReference type="NCBI Taxonomy" id="44745"/>
    <lineage>
        <taxon>Eukaryota</taxon>
        <taxon>Viridiplantae</taxon>
        <taxon>Chlorophyta</taxon>
        <taxon>core chlorophytes</taxon>
        <taxon>Chlorophyceae</taxon>
        <taxon>CS clade</taxon>
        <taxon>Chlamydomonadales</taxon>
        <taxon>Haematococcaceae</taxon>
        <taxon>Haematococcus</taxon>
    </lineage>
</organism>
<gene>
    <name evidence="1" type="ORF">HaLaN_08923</name>
</gene>
<dbReference type="EMBL" id="BLLF01000575">
    <property type="protein sequence ID" value="GFH13110.1"/>
    <property type="molecule type" value="Genomic_DNA"/>
</dbReference>
<evidence type="ECO:0000313" key="1">
    <source>
        <dbReference type="EMBL" id="GFH13110.1"/>
    </source>
</evidence>
<keyword evidence="2" id="KW-1185">Reference proteome</keyword>
<evidence type="ECO:0000313" key="2">
    <source>
        <dbReference type="Proteomes" id="UP000485058"/>
    </source>
</evidence>
<comment type="caution">
    <text evidence="1">The sequence shown here is derived from an EMBL/GenBank/DDBJ whole genome shotgun (WGS) entry which is preliminary data.</text>
</comment>
<dbReference type="Proteomes" id="UP000485058">
    <property type="component" value="Unassembled WGS sequence"/>
</dbReference>
<name>A0A699YTF7_HAELA</name>
<feature type="non-terminal residue" evidence="1">
    <location>
        <position position="1"/>
    </location>
</feature>
<dbReference type="AlphaFoldDB" id="A0A699YTF7"/>
<sequence length="27" mass="3381">LWKHRKSWCQLSCSTCSLTSWRRSKRR</sequence>
<reference evidence="1 2" key="1">
    <citation type="submission" date="2020-02" db="EMBL/GenBank/DDBJ databases">
        <title>Draft genome sequence of Haematococcus lacustris strain NIES-144.</title>
        <authorList>
            <person name="Morimoto D."/>
            <person name="Nakagawa S."/>
            <person name="Yoshida T."/>
            <person name="Sawayama S."/>
        </authorList>
    </citation>
    <scope>NUCLEOTIDE SEQUENCE [LARGE SCALE GENOMIC DNA]</scope>
    <source>
        <strain evidence="1 2">NIES-144</strain>
    </source>
</reference>
<feature type="non-terminal residue" evidence="1">
    <location>
        <position position="27"/>
    </location>
</feature>
<accession>A0A699YTF7</accession>